<name>A0A395I3I8_ASPHC</name>
<organism evidence="2 3">
    <name type="scientific">Aspergillus homomorphus (strain CBS 101889)</name>
    <dbReference type="NCBI Taxonomy" id="1450537"/>
    <lineage>
        <taxon>Eukaryota</taxon>
        <taxon>Fungi</taxon>
        <taxon>Dikarya</taxon>
        <taxon>Ascomycota</taxon>
        <taxon>Pezizomycotina</taxon>
        <taxon>Eurotiomycetes</taxon>
        <taxon>Eurotiomycetidae</taxon>
        <taxon>Eurotiales</taxon>
        <taxon>Aspergillaceae</taxon>
        <taxon>Aspergillus</taxon>
        <taxon>Aspergillus subgen. Circumdati</taxon>
    </lineage>
</organism>
<dbReference type="SUPFAM" id="SSF51905">
    <property type="entry name" value="FAD/NAD(P)-binding domain"/>
    <property type="match status" value="1"/>
</dbReference>
<proteinExistence type="predicted"/>
<reference evidence="2 3" key="1">
    <citation type="submission" date="2018-02" db="EMBL/GenBank/DDBJ databases">
        <title>The genomes of Aspergillus section Nigri reveals drivers in fungal speciation.</title>
        <authorList>
            <consortium name="DOE Joint Genome Institute"/>
            <person name="Vesth T.C."/>
            <person name="Nybo J."/>
            <person name="Theobald S."/>
            <person name="Brandl J."/>
            <person name="Frisvad J.C."/>
            <person name="Nielsen K.F."/>
            <person name="Lyhne E.K."/>
            <person name="Kogle M.E."/>
            <person name="Kuo A."/>
            <person name="Riley R."/>
            <person name="Clum A."/>
            <person name="Nolan M."/>
            <person name="Lipzen A."/>
            <person name="Salamov A."/>
            <person name="Henrissat B."/>
            <person name="Wiebenga A."/>
            <person name="De vries R.P."/>
            <person name="Grigoriev I.V."/>
            <person name="Mortensen U.H."/>
            <person name="Andersen M.R."/>
            <person name="Baker S.E."/>
        </authorList>
    </citation>
    <scope>NUCLEOTIDE SEQUENCE [LARGE SCALE GENOMIC DNA]</scope>
    <source>
        <strain evidence="2 3">CBS 101889</strain>
    </source>
</reference>
<dbReference type="Proteomes" id="UP000248961">
    <property type="component" value="Unassembled WGS sequence"/>
</dbReference>
<dbReference type="Gene3D" id="1.10.405.20">
    <property type="match status" value="1"/>
</dbReference>
<dbReference type="RefSeq" id="XP_025553926.1">
    <property type="nucleotide sequence ID" value="XM_025696217.1"/>
</dbReference>
<dbReference type="EMBL" id="KZ824273">
    <property type="protein sequence ID" value="RAL14772.1"/>
    <property type="molecule type" value="Genomic_DNA"/>
</dbReference>
<keyword evidence="1" id="KW-0732">Signal</keyword>
<dbReference type="Gene3D" id="3.50.50.60">
    <property type="entry name" value="FAD/NAD(P)-binding domain"/>
    <property type="match status" value="2"/>
</dbReference>
<keyword evidence="3" id="KW-1185">Reference proteome</keyword>
<dbReference type="InterPro" id="IPR036188">
    <property type="entry name" value="FAD/NAD-bd_sf"/>
</dbReference>
<dbReference type="OrthoDB" id="68575at2759"/>
<evidence type="ECO:0000256" key="1">
    <source>
        <dbReference type="SAM" id="SignalP"/>
    </source>
</evidence>
<sequence length="597" mass="66642">MHILVFMRTVPACFLAWQGYYTTFIPQVGHTTNLMSRKKYGGYTSSRVATDKFSPRMITDQRLAVAEYSDTSLPPATSHAIFPVLDVHMALGIEYYLVSYLAIIGGDSSGTYCAINLKGKGKSVIVVEKEGRLGGHVHVYVDPTTGNAMDFGAAIFPNTTWVRSDFARFGIPLNEKPPLASSRDLSMQFGRFVEKYEIQAALPSIYLASPGAGDFLSKPVLEVFRTVPSDVIEDAFTPSSYDPPDHTALELYTRESGNGSSRKNYNIALAVYSQRHQACPRQKATDRYPPQARLPDVLAQPQHLRATPVWQIHQHRKNVAVVNNTGFPGGTIHFNRGSAHTQYDFPYLPELHSLIPGFIPGFELAVYSTPRTRKSDPMPDEAVRTHILQDIRRILEQNPDQYSHIEPHIVAFFNHAPFSRQVRAENIKDGWLKGSMSFAVSSMSYMPLLHVEWPWAAFVDSPMMRFKSRPKSRGDAAGLPISTAEGAHEVIARIPLDLVGESLSLPLRSELHWYLRAPGPATIETSVDQLYAQSYMLTMHHIEADTVKTVKAFRTLKEIALGVATMTHLAAKIPHPNASHWCPETLQSLRPPERILP</sequence>
<protein>
    <submittedName>
        <fullName evidence="2">Uncharacterized protein</fullName>
    </submittedName>
</protein>
<dbReference type="VEuPathDB" id="FungiDB:BO97DRAFT_412078"/>
<dbReference type="Gene3D" id="3.30.70.1990">
    <property type="match status" value="1"/>
</dbReference>
<evidence type="ECO:0000313" key="3">
    <source>
        <dbReference type="Proteomes" id="UP000248961"/>
    </source>
</evidence>
<feature type="signal peptide" evidence="1">
    <location>
        <begin position="1"/>
        <end position="16"/>
    </location>
</feature>
<dbReference type="STRING" id="1450537.A0A395I3I8"/>
<accession>A0A395I3I8</accession>
<dbReference type="AlphaFoldDB" id="A0A395I3I8"/>
<evidence type="ECO:0000313" key="2">
    <source>
        <dbReference type="EMBL" id="RAL14772.1"/>
    </source>
</evidence>
<gene>
    <name evidence="2" type="ORF">BO97DRAFT_412078</name>
</gene>
<dbReference type="GeneID" id="37200506"/>
<feature type="chain" id="PRO_5017188583" evidence="1">
    <location>
        <begin position="17"/>
        <end position="597"/>
    </location>
</feature>
<dbReference type="Pfam" id="PF13450">
    <property type="entry name" value="NAD_binding_8"/>
    <property type="match status" value="1"/>
</dbReference>